<proteinExistence type="predicted"/>
<dbReference type="Proteomes" id="UP000678393">
    <property type="component" value="Unassembled WGS sequence"/>
</dbReference>
<keyword evidence="3 5" id="KW-1133">Transmembrane helix</keyword>
<reference evidence="7" key="1">
    <citation type="submission" date="2021-04" db="EMBL/GenBank/DDBJ databases">
        <authorList>
            <consortium name="Molecular Ecology Group"/>
        </authorList>
    </citation>
    <scope>NUCLEOTIDE SEQUENCE</scope>
</reference>
<gene>
    <name evidence="7" type="ORF">CUNI_LOCUS2475</name>
</gene>
<dbReference type="PRINTS" id="PR00237">
    <property type="entry name" value="GPCRRHODOPSN"/>
</dbReference>
<dbReference type="Pfam" id="PF10324">
    <property type="entry name" value="7TM_GPCR_Srw"/>
    <property type="match status" value="1"/>
</dbReference>
<feature type="transmembrane region" description="Helical" evidence="5">
    <location>
        <begin position="217"/>
        <end position="235"/>
    </location>
</feature>
<evidence type="ECO:0000259" key="6">
    <source>
        <dbReference type="PROSITE" id="PS50262"/>
    </source>
</evidence>
<keyword evidence="8" id="KW-1185">Reference proteome</keyword>
<accession>A0A8S3YIZ2</accession>
<dbReference type="GO" id="GO:0016020">
    <property type="term" value="C:membrane"/>
    <property type="evidence" value="ECO:0007669"/>
    <property type="project" value="UniProtKB-SubCell"/>
</dbReference>
<feature type="domain" description="G-protein coupled receptors family 1 profile" evidence="6">
    <location>
        <begin position="55"/>
        <end position="325"/>
    </location>
</feature>
<dbReference type="OrthoDB" id="6158692at2759"/>
<evidence type="ECO:0000256" key="4">
    <source>
        <dbReference type="ARBA" id="ARBA00023136"/>
    </source>
</evidence>
<evidence type="ECO:0000313" key="8">
    <source>
        <dbReference type="Proteomes" id="UP000678393"/>
    </source>
</evidence>
<dbReference type="EMBL" id="CAJHNH020000323">
    <property type="protein sequence ID" value="CAG5116917.1"/>
    <property type="molecule type" value="Genomic_DNA"/>
</dbReference>
<dbReference type="InterPro" id="IPR017452">
    <property type="entry name" value="GPCR_Rhodpsn_7TM"/>
</dbReference>
<feature type="transmembrane region" description="Helical" evidence="5">
    <location>
        <begin position="74"/>
        <end position="101"/>
    </location>
</feature>
<feature type="transmembrane region" description="Helical" evidence="5">
    <location>
        <begin position="262"/>
        <end position="282"/>
    </location>
</feature>
<dbReference type="InterPro" id="IPR000276">
    <property type="entry name" value="GPCR_Rhodpsn"/>
</dbReference>
<dbReference type="PANTHER" id="PTHR46641:SF2">
    <property type="entry name" value="FMRFAMIDE RECEPTOR"/>
    <property type="match status" value="1"/>
</dbReference>
<dbReference type="AlphaFoldDB" id="A0A8S3YIZ2"/>
<dbReference type="InterPro" id="IPR019427">
    <property type="entry name" value="7TM_GPCR_serpentine_rcpt_Srw"/>
</dbReference>
<evidence type="ECO:0000313" key="7">
    <source>
        <dbReference type="EMBL" id="CAG5116917.1"/>
    </source>
</evidence>
<dbReference type="Gene3D" id="1.20.1070.10">
    <property type="entry name" value="Rhodopsin 7-helix transmembrane proteins"/>
    <property type="match status" value="1"/>
</dbReference>
<feature type="transmembrane region" description="Helical" evidence="5">
    <location>
        <begin position="302"/>
        <end position="326"/>
    </location>
</feature>
<keyword evidence="2 5" id="KW-0812">Transmembrane</keyword>
<dbReference type="GO" id="GO:0008528">
    <property type="term" value="F:G protein-coupled peptide receptor activity"/>
    <property type="evidence" value="ECO:0007669"/>
    <property type="project" value="InterPro"/>
</dbReference>
<keyword evidence="4 5" id="KW-0472">Membrane</keyword>
<evidence type="ECO:0000256" key="5">
    <source>
        <dbReference type="SAM" id="Phobius"/>
    </source>
</evidence>
<evidence type="ECO:0000256" key="1">
    <source>
        <dbReference type="ARBA" id="ARBA00004370"/>
    </source>
</evidence>
<comment type="caution">
    <text evidence="7">The sequence shown here is derived from an EMBL/GenBank/DDBJ whole genome shotgun (WGS) entry which is preliminary data.</text>
</comment>
<feature type="transmembrane region" description="Helical" evidence="5">
    <location>
        <begin position="160"/>
        <end position="179"/>
    </location>
</feature>
<feature type="transmembrane region" description="Helical" evidence="5">
    <location>
        <begin position="35"/>
        <end position="62"/>
    </location>
</feature>
<name>A0A8S3YIZ2_9EUPU</name>
<sequence>MAQLTNDDVSMSTQNTVTNSLGSSDIYLSELTREIIIGVVYVVINPLFSVFGIITNLINITVFIKCGFSDSVNIALLGLSLSDLFLLLFILWRSICFFPLFRQADLPFDPLETAYVTAGIPLTYFGRTTSWITAFITLERFLCVAFPLKVKTLSTPRKSTIIVICIYVLMAATVASLFYTSRVGMKFFPERNSSRLGLVFTSDRYSVAKYANPFSNLVVQIGSFLFVLVFTVLLFDKLKSNNKWRQNVTDQASLLSRRDQKVAIMIVLVSSNFIICYVGITIEYIWPIFNPEFTSGLAYRNTLFVVTAFAITTHQINAATNLFIYLTMSSKYRRVFHSVFLCVTVKAGTSA</sequence>
<organism evidence="7 8">
    <name type="scientific">Candidula unifasciata</name>
    <dbReference type="NCBI Taxonomy" id="100452"/>
    <lineage>
        <taxon>Eukaryota</taxon>
        <taxon>Metazoa</taxon>
        <taxon>Spiralia</taxon>
        <taxon>Lophotrochozoa</taxon>
        <taxon>Mollusca</taxon>
        <taxon>Gastropoda</taxon>
        <taxon>Heterobranchia</taxon>
        <taxon>Euthyneura</taxon>
        <taxon>Panpulmonata</taxon>
        <taxon>Eupulmonata</taxon>
        <taxon>Stylommatophora</taxon>
        <taxon>Helicina</taxon>
        <taxon>Helicoidea</taxon>
        <taxon>Geomitridae</taxon>
        <taxon>Candidula</taxon>
    </lineage>
</organism>
<evidence type="ECO:0000256" key="3">
    <source>
        <dbReference type="ARBA" id="ARBA00022989"/>
    </source>
</evidence>
<comment type="subcellular location">
    <subcellularLocation>
        <location evidence="1">Membrane</location>
    </subcellularLocation>
</comment>
<dbReference type="InterPro" id="IPR052954">
    <property type="entry name" value="GPCR-Ligand_Int"/>
</dbReference>
<dbReference type="PANTHER" id="PTHR46641">
    <property type="entry name" value="FMRFAMIDE RECEPTOR-RELATED"/>
    <property type="match status" value="1"/>
</dbReference>
<dbReference type="SUPFAM" id="SSF81321">
    <property type="entry name" value="Family A G protein-coupled receptor-like"/>
    <property type="match status" value="1"/>
</dbReference>
<dbReference type="PROSITE" id="PS50262">
    <property type="entry name" value="G_PROTEIN_RECEP_F1_2"/>
    <property type="match status" value="1"/>
</dbReference>
<protein>
    <recommendedName>
        <fullName evidence="6">G-protein coupled receptors family 1 profile domain-containing protein</fullName>
    </recommendedName>
</protein>
<evidence type="ECO:0000256" key="2">
    <source>
        <dbReference type="ARBA" id="ARBA00022692"/>
    </source>
</evidence>